<sequence>MNGSAVRFGSVMALLRASSGDPTSRAVLGWKESMASPDAAR</sequence>
<proteinExistence type="predicted"/>
<gene>
    <name evidence="1" type="ORF">AKJ09_06845</name>
</gene>
<dbReference type="Proteomes" id="UP000064967">
    <property type="component" value="Chromosome"/>
</dbReference>
<dbReference type="KEGG" id="llu:AKJ09_06845"/>
<dbReference type="EMBL" id="CP012333">
    <property type="protein sequence ID" value="AKV00182.1"/>
    <property type="molecule type" value="Genomic_DNA"/>
</dbReference>
<evidence type="ECO:0000313" key="2">
    <source>
        <dbReference type="Proteomes" id="UP000064967"/>
    </source>
</evidence>
<dbReference type="AlphaFoldDB" id="A0A0K1Q3H4"/>
<organism evidence="1 2">
    <name type="scientific">Labilithrix luteola</name>
    <dbReference type="NCBI Taxonomy" id="1391654"/>
    <lineage>
        <taxon>Bacteria</taxon>
        <taxon>Pseudomonadati</taxon>
        <taxon>Myxococcota</taxon>
        <taxon>Polyangia</taxon>
        <taxon>Polyangiales</taxon>
        <taxon>Labilitrichaceae</taxon>
        <taxon>Labilithrix</taxon>
    </lineage>
</organism>
<keyword evidence="2" id="KW-1185">Reference proteome</keyword>
<reference evidence="1 2" key="1">
    <citation type="submission" date="2015-08" db="EMBL/GenBank/DDBJ databases">
        <authorList>
            <person name="Babu N.S."/>
            <person name="Beckwith C.J."/>
            <person name="Beseler K.G."/>
            <person name="Brison A."/>
            <person name="Carone J.V."/>
            <person name="Caskin T.P."/>
            <person name="Diamond M."/>
            <person name="Durham M.E."/>
            <person name="Foxe J.M."/>
            <person name="Go M."/>
            <person name="Henderson B.A."/>
            <person name="Jones I.B."/>
            <person name="McGettigan J.A."/>
            <person name="Micheletti S.J."/>
            <person name="Nasrallah M.E."/>
            <person name="Ortiz D."/>
            <person name="Piller C.R."/>
            <person name="Privatt S.R."/>
            <person name="Schneider S.L."/>
            <person name="Sharp S."/>
            <person name="Smith T.C."/>
            <person name="Stanton J.D."/>
            <person name="Ullery H.E."/>
            <person name="Wilson R.J."/>
            <person name="Serrano M.G."/>
            <person name="Buck G."/>
            <person name="Lee V."/>
            <person name="Wang Y."/>
            <person name="Carvalho R."/>
            <person name="Voegtly L."/>
            <person name="Shi R."/>
            <person name="Duckworth R."/>
            <person name="Johnson A."/>
            <person name="Loviza R."/>
            <person name="Walstead R."/>
            <person name="Shah Z."/>
            <person name="Kiflezghi M."/>
            <person name="Wade K."/>
            <person name="Ball S.L."/>
            <person name="Bradley K.W."/>
            <person name="Asai D.J."/>
            <person name="Bowman C.A."/>
            <person name="Russell D.A."/>
            <person name="Pope W.H."/>
            <person name="Jacobs-Sera D."/>
            <person name="Hendrix R.W."/>
            <person name="Hatfull G.F."/>
        </authorList>
    </citation>
    <scope>NUCLEOTIDE SEQUENCE [LARGE SCALE GENOMIC DNA]</scope>
    <source>
        <strain evidence="1 2">DSM 27648</strain>
    </source>
</reference>
<accession>A0A0K1Q3H4</accession>
<protein>
    <submittedName>
        <fullName evidence="1">Uncharacterized protein</fullName>
    </submittedName>
</protein>
<evidence type="ECO:0000313" key="1">
    <source>
        <dbReference type="EMBL" id="AKV00182.1"/>
    </source>
</evidence>
<name>A0A0K1Q3H4_9BACT</name>